<evidence type="ECO:0000313" key="2">
    <source>
        <dbReference type="EMBL" id="THU51125.1"/>
    </source>
</evidence>
<dbReference type="EMBL" id="PYDT01000009">
    <property type="protein sequence ID" value="THU51125.1"/>
    <property type="molecule type" value="Genomic_DNA"/>
</dbReference>
<feature type="region of interest" description="Disordered" evidence="1">
    <location>
        <begin position="1"/>
        <end position="20"/>
    </location>
</feature>
<sequence>MIGPRFIRAQETNAQEQEERSFEPSCHATFPRVVMVHPCLPLSLYSKHVGSVSIGLWRHGLQQYPVRKKAFCIRCTNPTLQPQIATMS</sequence>
<proteinExistence type="predicted"/>
<organism evidence="2 3">
    <name type="scientific">Musa balbisiana</name>
    <name type="common">Banana</name>
    <dbReference type="NCBI Taxonomy" id="52838"/>
    <lineage>
        <taxon>Eukaryota</taxon>
        <taxon>Viridiplantae</taxon>
        <taxon>Streptophyta</taxon>
        <taxon>Embryophyta</taxon>
        <taxon>Tracheophyta</taxon>
        <taxon>Spermatophyta</taxon>
        <taxon>Magnoliopsida</taxon>
        <taxon>Liliopsida</taxon>
        <taxon>Zingiberales</taxon>
        <taxon>Musaceae</taxon>
        <taxon>Musa</taxon>
    </lineage>
</organism>
<name>A0A4S8IR95_MUSBA</name>
<dbReference type="AlphaFoldDB" id="A0A4S8IR95"/>
<evidence type="ECO:0000256" key="1">
    <source>
        <dbReference type="SAM" id="MobiDB-lite"/>
    </source>
</evidence>
<gene>
    <name evidence="2" type="ORF">C4D60_Mb06t27730</name>
</gene>
<reference evidence="2 3" key="1">
    <citation type="journal article" date="2019" name="Nat. Plants">
        <title>Genome sequencing of Musa balbisiana reveals subgenome evolution and function divergence in polyploid bananas.</title>
        <authorList>
            <person name="Yao X."/>
        </authorList>
    </citation>
    <scope>NUCLEOTIDE SEQUENCE [LARGE SCALE GENOMIC DNA]</scope>
    <source>
        <strain evidence="3">cv. DH-PKW</strain>
        <tissue evidence="2">Leaves</tissue>
    </source>
</reference>
<accession>A0A4S8IR95</accession>
<comment type="caution">
    <text evidence="2">The sequence shown here is derived from an EMBL/GenBank/DDBJ whole genome shotgun (WGS) entry which is preliminary data.</text>
</comment>
<keyword evidence="3" id="KW-1185">Reference proteome</keyword>
<protein>
    <submittedName>
        <fullName evidence="2">Uncharacterized protein</fullName>
    </submittedName>
</protein>
<dbReference type="Proteomes" id="UP000317650">
    <property type="component" value="Chromosome 6"/>
</dbReference>
<evidence type="ECO:0000313" key="3">
    <source>
        <dbReference type="Proteomes" id="UP000317650"/>
    </source>
</evidence>